<organism evidence="4 5">
    <name type="scientific">Solibaculum intestinale</name>
    <dbReference type="NCBI Taxonomy" id="3133165"/>
    <lineage>
        <taxon>Bacteria</taxon>
        <taxon>Bacillati</taxon>
        <taxon>Bacillota</taxon>
        <taxon>Clostridia</taxon>
        <taxon>Eubacteriales</taxon>
        <taxon>Oscillospiraceae</taxon>
        <taxon>Solibaculum</taxon>
    </lineage>
</organism>
<proteinExistence type="predicted"/>
<feature type="domain" description="FAD-dependent oxidoreductase 2 FAD-binding" evidence="3">
    <location>
        <begin position="21"/>
        <end position="444"/>
    </location>
</feature>
<dbReference type="PANTHER" id="PTHR11632">
    <property type="entry name" value="SUCCINATE DEHYDROGENASE 2 FLAVOPROTEIN SUBUNIT"/>
    <property type="match status" value="1"/>
</dbReference>
<dbReference type="PRINTS" id="PR00368">
    <property type="entry name" value="FADPNR"/>
</dbReference>
<dbReference type="Pfam" id="PF00890">
    <property type="entry name" value="FAD_binding_2"/>
    <property type="match status" value="1"/>
</dbReference>
<sequence>MKEEMVQLAGQTVKVVTVQTAVVGSGAAGLNAASRLFSFGRRDLTLVTEGMNCGTSRNTGSDKQTYYKMTLAGEEADSVQAMAETLFSGGCVDGEHALAEAASSVRCFLRLVELGVPFPDGPYGEYVGYRTDHDLRRRATSAGPLTSKLMTEALEREVLEKGIPILDGYQAVRILTIGGQAAGLLCLNCKNPQSAKSRWLLVNCRSLVWATGGPAGMYLDSVYPAGHWGSTGAALEAGAAGQNLTEWQFGLASVSPRWNVSGTYMQALPRFLSTAPDGSDPREFLLDYFGDPASMCNHIFRKGYEWPFDVTKVRCGSSILDVLVFLETKRKGRRVVLDFLENPGGGELDAAALEPQAREYLTAAGACFGRPIDRLLQMNRPAVDFYRSRGVDLTKEPLEIALCAQHNNGGLKVNSWWETTLPGLFAVGEAAGTHGVTRPGGSALNAGQVGSLRAARYIAAKRTQPPMSATAFLNAVSSQVEALLTTPVDQDAESIRGQVANAQRRMSEAGGPFRRETGMAAALKEAQAELAQWGRSPVLPGELSLSFRYRDLLLSQQAYLFAMLSYLKNGGKSRGSALYHDPQGTLPTGLSEEFRHSLAEKGSEAIQEVRLTKEGPCALVRPRRPIPQREDFFENVWRSFRETGNVDGL</sequence>
<keyword evidence="1" id="KW-0285">Flavoprotein</keyword>
<evidence type="ECO:0000256" key="1">
    <source>
        <dbReference type="ARBA" id="ARBA00022630"/>
    </source>
</evidence>
<dbReference type="InterPro" id="IPR036188">
    <property type="entry name" value="FAD/NAD-bd_sf"/>
</dbReference>
<dbReference type="PANTHER" id="PTHR11632:SF51">
    <property type="entry name" value="SUCCINATE DEHYDROGENASE [UBIQUINONE] FLAVOPROTEIN SUBUNIT, MITOCHONDRIAL"/>
    <property type="match status" value="1"/>
</dbReference>
<dbReference type="EMBL" id="JBBMFD010000010">
    <property type="protein sequence ID" value="MEQ2440658.1"/>
    <property type="molecule type" value="Genomic_DNA"/>
</dbReference>
<gene>
    <name evidence="4" type="ORF">WMO26_07445</name>
</gene>
<keyword evidence="2" id="KW-0560">Oxidoreductase</keyword>
<dbReference type="Proteomes" id="UP001489509">
    <property type="component" value="Unassembled WGS sequence"/>
</dbReference>
<evidence type="ECO:0000313" key="4">
    <source>
        <dbReference type="EMBL" id="MEQ2440658.1"/>
    </source>
</evidence>
<keyword evidence="5" id="KW-1185">Reference proteome</keyword>
<dbReference type="InterPro" id="IPR030664">
    <property type="entry name" value="SdhA/FrdA/AprA"/>
</dbReference>
<accession>A0ABV1E034</accession>
<dbReference type="RefSeq" id="WP_349219344.1">
    <property type="nucleotide sequence ID" value="NZ_JBBMFD010000010.1"/>
</dbReference>
<name>A0ABV1E034_9FIRM</name>
<reference evidence="4 5" key="1">
    <citation type="submission" date="2024-03" db="EMBL/GenBank/DDBJ databases">
        <title>Human intestinal bacterial collection.</title>
        <authorList>
            <person name="Pauvert C."/>
            <person name="Hitch T.C.A."/>
            <person name="Clavel T."/>
        </authorList>
    </citation>
    <scope>NUCLEOTIDE SEQUENCE [LARGE SCALE GENOMIC DNA]</scope>
    <source>
        <strain evidence="4 5">CLA-JM-H44</strain>
    </source>
</reference>
<evidence type="ECO:0000256" key="2">
    <source>
        <dbReference type="ARBA" id="ARBA00023002"/>
    </source>
</evidence>
<evidence type="ECO:0000259" key="3">
    <source>
        <dbReference type="Pfam" id="PF00890"/>
    </source>
</evidence>
<dbReference type="Gene3D" id="3.50.50.60">
    <property type="entry name" value="FAD/NAD(P)-binding domain"/>
    <property type="match status" value="2"/>
</dbReference>
<evidence type="ECO:0000313" key="5">
    <source>
        <dbReference type="Proteomes" id="UP001489509"/>
    </source>
</evidence>
<dbReference type="SUPFAM" id="SSF51905">
    <property type="entry name" value="FAD/NAD(P)-binding domain"/>
    <property type="match status" value="1"/>
</dbReference>
<protein>
    <submittedName>
        <fullName evidence="4">FAD-binding protein</fullName>
    </submittedName>
</protein>
<dbReference type="InterPro" id="IPR003953">
    <property type="entry name" value="FAD-dep_OxRdtase_2_FAD-bd"/>
</dbReference>
<comment type="caution">
    <text evidence="4">The sequence shown here is derived from an EMBL/GenBank/DDBJ whole genome shotgun (WGS) entry which is preliminary data.</text>
</comment>